<comment type="caution">
    <text evidence="2">The sequence shown here is derived from an EMBL/GenBank/DDBJ whole genome shotgun (WGS) entry which is preliminary data.</text>
</comment>
<evidence type="ECO:0000313" key="2">
    <source>
        <dbReference type="EMBL" id="MFC4349226.1"/>
    </source>
</evidence>
<dbReference type="EMBL" id="JBHSCR010000016">
    <property type="protein sequence ID" value="MFC4349226.1"/>
    <property type="molecule type" value="Genomic_DNA"/>
</dbReference>
<evidence type="ECO:0000259" key="1">
    <source>
        <dbReference type="Pfam" id="PF00156"/>
    </source>
</evidence>
<dbReference type="CDD" id="cd06223">
    <property type="entry name" value="PRTases_typeI"/>
    <property type="match status" value="1"/>
</dbReference>
<keyword evidence="3" id="KW-1185">Reference proteome</keyword>
<reference evidence="3" key="1">
    <citation type="journal article" date="2019" name="Int. J. Syst. Evol. Microbiol.">
        <title>The Global Catalogue of Microorganisms (GCM) 10K type strain sequencing project: providing services to taxonomists for standard genome sequencing and annotation.</title>
        <authorList>
            <consortium name="The Broad Institute Genomics Platform"/>
            <consortium name="The Broad Institute Genome Sequencing Center for Infectious Disease"/>
            <person name="Wu L."/>
            <person name="Ma J."/>
        </authorList>
    </citation>
    <scope>NUCLEOTIDE SEQUENCE [LARGE SCALE GENOMIC DNA]</scope>
    <source>
        <strain evidence="3">CGMCC 1.15304</strain>
    </source>
</reference>
<dbReference type="Pfam" id="PF00156">
    <property type="entry name" value="Pribosyltran"/>
    <property type="match status" value="1"/>
</dbReference>
<dbReference type="InterPro" id="IPR000836">
    <property type="entry name" value="PRTase_dom"/>
</dbReference>
<dbReference type="SUPFAM" id="SSF53271">
    <property type="entry name" value="PRTase-like"/>
    <property type="match status" value="1"/>
</dbReference>
<accession>A0ABV8UEE7</accession>
<dbReference type="Proteomes" id="UP001595776">
    <property type="component" value="Unassembled WGS sequence"/>
</dbReference>
<dbReference type="GO" id="GO:0016757">
    <property type="term" value="F:glycosyltransferase activity"/>
    <property type="evidence" value="ECO:0007669"/>
    <property type="project" value="UniProtKB-KW"/>
</dbReference>
<dbReference type="Gene3D" id="3.40.50.2020">
    <property type="match status" value="1"/>
</dbReference>
<sequence>MFHDRTEAGKLLAERLQAFEGQDALVIGLPRGGVPVAYEVAHALNAPLDILQVRKLGAPGQPELAAAAVAEGNPPHLVRNQKVVTFFNISDAYLESTAADMLRAMAKRRLEMGAGDGPLNVRDRVVILVDDGIATGATVKAAIEAIRAGGAKRICLAVPVAPPEVVLEMRRLVDDVICLETPEYFRAVGAHYRIFDQVSTAEVADILASYRAN</sequence>
<evidence type="ECO:0000313" key="3">
    <source>
        <dbReference type="Proteomes" id="UP001595776"/>
    </source>
</evidence>
<feature type="domain" description="Phosphoribosyltransferase" evidence="1">
    <location>
        <begin position="8"/>
        <end position="180"/>
    </location>
</feature>
<keyword evidence="2" id="KW-0808">Transferase</keyword>
<dbReference type="RefSeq" id="WP_068146740.1">
    <property type="nucleotide sequence ID" value="NZ_JBHSCR010000016.1"/>
</dbReference>
<gene>
    <name evidence="2" type="ORF">ACFO5Q_15345</name>
</gene>
<proteinExistence type="predicted"/>
<organism evidence="2 3">
    <name type="scientific">Kordiimonas lipolytica</name>
    <dbReference type="NCBI Taxonomy" id="1662421"/>
    <lineage>
        <taxon>Bacteria</taxon>
        <taxon>Pseudomonadati</taxon>
        <taxon>Pseudomonadota</taxon>
        <taxon>Alphaproteobacteria</taxon>
        <taxon>Kordiimonadales</taxon>
        <taxon>Kordiimonadaceae</taxon>
        <taxon>Kordiimonas</taxon>
    </lineage>
</organism>
<keyword evidence="2" id="KW-0328">Glycosyltransferase</keyword>
<name>A0ABV8UEE7_9PROT</name>
<protein>
    <submittedName>
        <fullName evidence="2">Phosphoribosyltransferase</fullName>
    </submittedName>
</protein>
<dbReference type="InterPro" id="IPR029057">
    <property type="entry name" value="PRTase-like"/>
</dbReference>
<dbReference type="Gene3D" id="3.30.1310.20">
    <property type="entry name" value="PRTase-like"/>
    <property type="match status" value="1"/>
</dbReference>